<organism evidence="2 3">
    <name type="scientific">Oesophagostomum dentatum</name>
    <name type="common">Nodular worm</name>
    <dbReference type="NCBI Taxonomy" id="61180"/>
    <lineage>
        <taxon>Eukaryota</taxon>
        <taxon>Metazoa</taxon>
        <taxon>Ecdysozoa</taxon>
        <taxon>Nematoda</taxon>
        <taxon>Chromadorea</taxon>
        <taxon>Rhabditida</taxon>
        <taxon>Rhabditina</taxon>
        <taxon>Rhabditomorpha</taxon>
        <taxon>Strongyloidea</taxon>
        <taxon>Strongylidae</taxon>
        <taxon>Oesophagostomum</taxon>
    </lineage>
</organism>
<evidence type="ECO:0000256" key="1">
    <source>
        <dbReference type="SAM" id="MobiDB-lite"/>
    </source>
</evidence>
<gene>
    <name evidence="2" type="ORF">OESDEN_18647</name>
</gene>
<dbReference type="AlphaFoldDB" id="A0A0B1SER8"/>
<name>A0A0B1SER8_OESDE</name>
<sequence length="224" mass="26275">MEIHRIENPEYQQKFDNIILLLETKMKIKYNNIKIRISNIITRFLEPALIPFAIMQAPTQEEIQKALHVIETTTPTPTGGGGQTGSPPMRAASRTRSTNQPLVTVDQSTRTNSIVQPSQTTQLQYLPTSQRTYQPQYGYFPVSQYAPDYSSYGYGSGSSGQYYWPYQYQNYQPVQQQQYSPYYYYNQQQPMGQLRQSQPVYYYQDPYGRAYSNQRQYFMTNYRQ</sequence>
<protein>
    <submittedName>
        <fullName evidence="2">Uncharacterized protein</fullName>
    </submittedName>
</protein>
<dbReference type="EMBL" id="KN586991">
    <property type="protein sequence ID" value="KHJ81665.1"/>
    <property type="molecule type" value="Genomic_DNA"/>
</dbReference>
<proteinExistence type="predicted"/>
<evidence type="ECO:0000313" key="2">
    <source>
        <dbReference type="EMBL" id="KHJ81665.1"/>
    </source>
</evidence>
<dbReference type="Proteomes" id="UP000053660">
    <property type="component" value="Unassembled WGS sequence"/>
</dbReference>
<evidence type="ECO:0000313" key="3">
    <source>
        <dbReference type="Proteomes" id="UP000053660"/>
    </source>
</evidence>
<feature type="region of interest" description="Disordered" evidence="1">
    <location>
        <begin position="73"/>
        <end position="100"/>
    </location>
</feature>
<dbReference type="OrthoDB" id="5833508at2759"/>
<accession>A0A0B1SER8</accession>
<reference evidence="2 3" key="1">
    <citation type="submission" date="2014-03" db="EMBL/GenBank/DDBJ databases">
        <title>Draft genome of the hookworm Oesophagostomum dentatum.</title>
        <authorList>
            <person name="Mitreva M."/>
        </authorList>
    </citation>
    <scope>NUCLEOTIDE SEQUENCE [LARGE SCALE GENOMIC DNA]</scope>
    <source>
        <strain evidence="2 3">OD-Hann</strain>
    </source>
</reference>
<keyword evidence="3" id="KW-1185">Reference proteome</keyword>